<dbReference type="Proteomes" id="UP000036356">
    <property type="component" value="Unassembled WGS sequence"/>
</dbReference>
<sequence>MGCNPRIEEGKYLLQAIEKKTGFAVAILSKQDIWQWTRGRFKVASELDRALAILIERNYLREHTLDKGTVGRKLVEYELNPAIGTESISKIVATV</sequence>
<protein>
    <submittedName>
        <fullName evidence="1">Uncharacterized protein</fullName>
    </submittedName>
</protein>
<evidence type="ECO:0000313" key="2">
    <source>
        <dbReference type="Proteomes" id="UP000036356"/>
    </source>
</evidence>
<dbReference type="AlphaFoldDB" id="A0A0J1IGC2"/>
<name>A0A0J1IGC2_9FIRM</name>
<accession>A0A0J1IGC2</accession>
<evidence type="ECO:0000313" key="1">
    <source>
        <dbReference type="EMBL" id="KLU63776.1"/>
    </source>
</evidence>
<gene>
    <name evidence="1" type="ORF">DEAC_c43050</name>
</gene>
<dbReference type="PATRIC" id="fig|476652.3.peg.4561"/>
<comment type="caution">
    <text evidence="1">The sequence shown here is derived from an EMBL/GenBank/DDBJ whole genome shotgun (WGS) entry which is preliminary data.</text>
</comment>
<keyword evidence="2" id="KW-1185">Reference proteome</keyword>
<dbReference type="STRING" id="476652.DEAC_c43050"/>
<organism evidence="1 2">
    <name type="scientific">Desulfosporosinus acididurans</name>
    <dbReference type="NCBI Taxonomy" id="476652"/>
    <lineage>
        <taxon>Bacteria</taxon>
        <taxon>Bacillati</taxon>
        <taxon>Bacillota</taxon>
        <taxon>Clostridia</taxon>
        <taxon>Eubacteriales</taxon>
        <taxon>Desulfitobacteriaceae</taxon>
        <taxon>Desulfosporosinus</taxon>
    </lineage>
</organism>
<reference evidence="1 2" key="1">
    <citation type="submission" date="2015-06" db="EMBL/GenBank/DDBJ databases">
        <title>Draft genome of the moderately acidophilic sulfate reducer Candidatus Desulfosporosinus acididurans strain M1.</title>
        <authorList>
            <person name="Poehlein A."/>
            <person name="Petzsch P."/>
            <person name="Johnson B.D."/>
            <person name="Schloemann M."/>
            <person name="Daniel R."/>
            <person name="Muehling M."/>
        </authorList>
    </citation>
    <scope>NUCLEOTIDE SEQUENCE [LARGE SCALE GENOMIC DNA]</scope>
    <source>
        <strain evidence="1 2">M1</strain>
    </source>
</reference>
<proteinExistence type="predicted"/>
<dbReference type="EMBL" id="LDZY01000026">
    <property type="protein sequence ID" value="KLU63776.1"/>
    <property type="molecule type" value="Genomic_DNA"/>
</dbReference>